<name>I3SXR3_LOTJA</name>
<sequence>MQSNGVKECKSPGILVTKEKTPTAERNSVPESQFLVSLIPLLFLRMLQKDLYHPHISSCI</sequence>
<evidence type="ECO:0000313" key="1">
    <source>
        <dbReference type="EMBL" id="AFK45055.1"/>
    </source>
</evidence>
<dbReference type="AlphaFoldDB" id="I3SXR3"/>
<accession>I3SXR3</accession>
<proteinExistence type="evidence at transcript level"/>
<organism evidence="1">
    <name type="scientific">Lotus japonicus</name>
    <name type="common">Lotus corniculatus var. japonicus</name>
    <dbReference type="NCBI Taxonomy" id="34305"/>
    <lineage>
        <taxon>Eukaryota</taxon>
        <taxon>Viridiplantae</taxon>
        <taxon>Streptophyta</taxon>
        <taxon>Embryophyta</taxon>
        <taxon>Tracheophyta</taxon>
        <taxon>Spermatophyta</taxon>
        <taxon>Magnoliopsida</taxon>
        <taxon>eudicotyledons</taxon>
        <taxon>Gunneridae</taxon>
        <taxon>Pentapetalae</taxon>
        <taxon>rosids</taxon>
        <taxon>fabids</taxon>
        <taxon>Fabales</taxon>
        <taxon>Fabaceae</taxon>
        <taxon>Papilionoideae</taxon>
        <taxon>50 kb inversion clade</taxon>
        <taxon>NPAAA clade</taxon>
        <taxon>Hologalegina</taxon>
        <taxon>robinioid clade</taxon>
        <taxon>Loteae</taxon>
        <taxon>Lotus</taxon>
    </lineage>
</organism>
<reference evidence="1" key="1">
    <citation type="submission" date="2012-05" db="EMBL/GenBank/DDBJ databases">
        <authorList>
            <person name="Krishnakumar V."/>
            <person name="Cheung F."/>
            <person name="Xiao Y."/>
            <person name="Chan A."/>
            <person name="Moskal W.A."/>
            <person name="Town C.D."/>
        </authorList>
    </citation>
    <scope>NUCLEOTIDE SEQUENCE</scope>
</reference>
<protein>
    <submittedName>
        <fullName evidence="1">Uncharacterized protein</fullName>
    </submittedName>
</protein>
<dbReference type="EMBL" id="BT145261">
    <property type="protein sequence ID" value="AFK45055.1"/>
    <property type="molecule type" value="mRNA"/>
</dbReference>